<evidence type="ECO:0000256" key="1">
    <source>
        <dbReference type="SAM" id="MobiDB-lite"/>
    </source>
</evidence>
<dbReference type="AlphaFoldDB" id="A0A937RGM6"/>
<feature type="compositionally biased region" description="Pro residues" evidence="1">
    <location>
        <begin position="39"/>
        <end position="51"/>
    </location>
</feature>
<gene>
    <name evidence="2" type="ORF">I7412_00620</name>
</gene>
<reference evidence="2" key="1">
    <citation type="submission" date="2020-12" db="EMBL/GenBank/DDBJ databases">
        <title>Genomic characterization of non-nitrogen-fixing Frankia strains.</title>
        <authorList>
            <person name="Carlos-Shanley C."/>
            <person name="Guerra T."/>
            <person name="Hahn D."/>
        </authorList>
    </citation>
    <scope>NUCLEOTIDE SEQUENCE</scope>
    <source>
        <strain evidence="2">CN6</strain>
    </source>
</reference>
<evidence type="ECO:0000313" key="3">
    <source>
        <dbReference type="Proteomes" id="UP000604475"/>
    </source>
</evidence>
<feature type="non-terminal residue" evidence="2">
    <location>
        <position position="51"/>
    </location>
</feature>
<accession>A0A937RGM6</accession>
<organism evidence="2 3">
    <name type="scientific">Frankia nepalensis</name>
    <dbReference type="NCBI Taxonomy" id="1836974"/>
    <lineage>
        <taxon>Bacteria</taxon>
        <taxon>Bacillati</taxon>
        <taxon>Actinomycetota</taxon>
        <taxon>Actinomycetes</taxon>
        <taxon>Frankiales</taxon>
        <taxon>Frankiaceae</taxon>
        <taxon>Frankia</taxon>
    </lineage>
</organism>
<sequence>MPRFCAALADSSALARDDVLAVGATPTPLPTPAGDGPGAAPPANPPAPPRP</sequence>
<dbReference type="Proteomes" id="UP000604475">
    <property type="component" value="Unassembled WGS sequence"/>
</dbReference>
<name>A0A937RGM6_9ACTN</name>
<evidence type="ECO:0000313" key="2">
    <source>
        <dbReference type="EMBL" id="MBL7625706.1"/>
    </source>
</evidence>
<keyword evidence="3" id="KW-1185">Reference proteome</keyword>
<proteinExistence type="predicted"/>
<comment type="caution">
    <text evidence="2">The sequence shown here is derived from an EMBL/GenBank/DDBJ whole genome shotgun (WGS) entry which is preliminary data.</text>
</comment>
<dbReference type="EMBL" id="JAEACQ010000028">
    <property type="protein sequence ID" value="MBL7625706.1"/>
    <property type="molecule type" value="Genomic_DNA"/>
</dbReference>
<protein>
    <submittedName>
        <fullName evidence="2">FHA domain-containing protein</fullName>
    </submittedName>
</protein>
<feature type="region of interest" description="Disordered" evidence="1">
    <location>
        <begin position="23"/>
        <end position="51"/>
    </location>
</feature>